<keyword evidence="1" id="KW-0378">Hydrolase</keyword>
<dbReference type="Gene3D" id="3.40.50.1000">
    <property type="entry name" value="HAD superfamily/HAD-like"/>
    <property type="match status" value="1"/>
</dbReference>
<dbReference type="InterPro" id="IPR036412">
    <property type="entry name" value="HAD-like_sf"/>
</dbReference>
<dbReference type="Gene3D" id="1.10.150.240">
    <property type="entry name" value="Putative phosphatase, domain 2"/>
    <property type="match status" value="1"/>
</dbReference>
<accession>A0A5C4UUA8</accession>
<dbReference type="EMBL" id="VDGT01000022">
    <property type="protein sequence ID" value="TNM26529.1"/>
    <property type="molecule type" value="Genomic_DNA"/>
</dbReference>
<dbReference type="SUPFAM" id="SSF56784">
    <property type="entry name" value="HAD-like"/>
    <property type="match status" value="1"/>
</dbReference>
<dbReference type="InterPro" id="IPR050155">
    <property type="entry name" value="HAD-like_hydrolase_sf"/>
</dbReference>
<name>A0A5C4UUA8_9ACTN</name>
<sequence length="193" mass="20288">MTLVDSRPGIHRTYTALAEETGVPIDADLAVSRLGPPLEDELACWFPPERVPAVADQYRALYVRLAIEPSLLLPGAAEAVETVRGLGGRSVVVTAKHAPNARLHMDHLGLRADVLVGSLWAERKAEALREHTAGVYVGDHVGDVRGARAAGAVSVAVATGPCPADELREAGADVVLTDLTAFPDWLAGHLAGV</sequence>
<dbReference type="Proteomes" id="UP000311713">
    <property type="component" value="Unassembled WGS sequence"/>
</dbReference>
<dbReference type="PANTHER" id="PTHR43434">
    <property type="entry name" value="PHOSPHOGLYCOLATE PHOSPHATASE"/>
    <property type="match status" value="1"/>
</dbReference>
<dbReference type="GO" id="GO:0006281">
    <property type="term" value="P:DNA repair"/>
    <property type="evidence" value="ECO:0007669"/>
    <property type="project" value="TreeGrafter"/>
</dbReference>
<dbReference type="GO" id="GO:0008967">
    <property type="term" value="F:phosphoglycolate phosphatase activity"/>
    <property type="evidence" value="ECO:0007669"/>
    <property type="project" value="TreeGrafter"/>
</dbReference>
<evidence type="ECO:0000313" key="1">
    <source>
        <dbReference type="EMBL" id="TNM26529.1"/>
    </source>
</evidence>
<organism evidence="1 2">
    <name type="scientific">Streptomyces sedi</name>
    <dbReference type="NCBI Taxonomy" id="555059"/>
    <lineage>
        <taxon>Bacteria</taxon>
        <taxon>Bacillati</taxon>
        <taxon>Actinomycetota</taxon>
        <taxon>Actinomycetes</taxon>
        <taxon>Kitasatosporales</taxon>
        <taxon>Streptomycetaceae</taxon>
        <taxon>Streptomyces</taxon>
    </lineage>
</organism>
<dbReference type="InterPro" id="IPR023198">
    <property type="entry name" value="PGP-like_dom2"/>
</dbReference>
<protein>
    <submittedName>
        <fullName evidence="1">HAD family hydrolase</fullName>
    </submittedName>
</protein>
<dbReference type="OrthoDB" id="9793014at2"/>
<dbReference type="AlphaFoldDB" id="A0A5C4UUA8"/>
<reference evidence="1 2" key="1">
    <citation type="submission" date="2019-06" db="EMBL/GenBank/DDBJ databases">
        <title>Draft genome of Streptomyces sedi sp. JCM16909.</title>
        <authorList>
            <person name="Klykleung N."/>
            <person name="Tanasupawat S."/>
            <person name="Kudo T."/>
            <person name="Yuki M."/>
            <person name="Ohkuma M."/>
        </authorList>
    </citation>
    <scope>NUCLEOTIDE SEQUENCE [LARGE SCALE GENOMIC DNA]</scope>
    <source>
        <strain evidence="1 2">JCM 16909</strain>
    </source>
</reference>
<gene>
    <name evidence="1" type="ORF">FH715_23485</name>
</gene>
<evidence type="ECO:0000313" key="2">
    <source>
        <dbReference type="Proteomes" id="UP000311713"/>
    </source>
</evidence>
<dbReference type="Pfam" id="PF12710">
    <property type="entry name" value="HAD"/>
    <property type="match status" value="1"/>
</dbReference>
<keyword evidence="2" id="KW-1185">Reference proteome</keyword>
<dbReference type="InterPro" id="IPR023214">
    <property type="entry name" value="HAD_sf"/>
</dbReference>
<comment type="caution">
    <text evidence="1">The sequence shown here is derived from an EMBL/GenBank/DDBJ whole genome shotgun (WGS) entry which is preliminary data.</text>
</comment>
<dbReference type="PANTHER" id="PTHR43434:SF1">
    <property type="entry name" value="PHOSPHOGLYCOLATE PHOSPHATASE"/>
    <property type="match status" value="1"/>
</dbReference>
<proteinExistence type="predicted"/>